<reference evidence="2 4" key="2">
    <citation type="submission" date="2018-06" db="EMBL/GenBank/DDBJ databases">
        <authorList>
            <consortium name="Pathogen Informatics"/>
            <person name="Doyle S."/>
        </authorList>
    </citation>
    <scope>NUCLEOTIDE SEQUENCE [LARGE SCALE GENOMIC DNA]</scope>
    <source>
        <strain evidence="2 4">NCTC12388</strain>
    </source>
</reference>
<dbReference type="EMBL" id="LNYE01000030">
    <property type="protein sequence ID" value="KTD05510.1"/>
    <property type="molecule type" value="Genomic_DNA"/>
</dbReference>
<dbReference type="AlphaFoldDB" id="A0A378JC78"/>
<evidence type="ECO:0000313" key="3">
    <source>
        <dbReference type="Proteomes" id="UP000054691"/>
    </source>
</evidence>
<proteinExistence type="predicted"/>
<organism evidence="2 4">
    <name type="scientific">Legionella gratiana</name>
    <dbReference type="NCBI Taxonomy" id="45066"/>
    <lineage>
        <taxon>Bacteria</taxon>
        <taxon>Pseudomonadati</taxon>
        <taxon>Pseudomonadota</taxon>
        <taxon>Gammaproteobacteria</taxon>
        <taxon>Legionellales</taxon>
        <taxon>Legionellaceae</taxon>
        <taxon>Legionella</taxon>
    </lineage>
</organism>
<keyword evidence="3" id="KW-1185">Reference proteome</keyword>
<dbReference type="Proteomes" id="UP000054691">
    <property type="component" value="Unassembled WGS sequence"/>
</dbReference>
<evidence type="ECO:0000313" key="1">
    <source>
        <dbReference type="EMBL" id="KTD05510.1"/>
    </source>
</evidence>
<dbReference type="EMBL" id="UGOB01000001">
    <property type="protein sequence ID" value="STX45412.1"/>
    <property type="molecule type" value="Genomic_DNA"/>
</dbReference>
<gene>
    <name evidence="1" type="ORF">Lgra_3387</name>
    <name evidence="2" type="ORF">NCTC12388_02141</name>
</gene>
<accession>A0A378JC78</accession>
<evidence type="ECO:0000313" key="4">
    <source>
        <dbReference type="Proteomes" id="UP000254476"/>
    </source>
</evidence>
<sequence>MKSLYFFLQSCILISDQFNKDLIMLDKSNATNTSLKDRFKNSDKDIRIPRNKKLENELLFFSLLSKQMRENPSKENLKALKIADEKINEMISSISPN</sequence>
<name>A0A378JC78_9GAMM</name>
<dbReference type="Proteomes" id="UP000254476">
    <property type="component" value="Unassembled WGS sequence"/>
</dbReference>
<evidence type="ECO:0000313" key="2">
    <source>
        <dbReference type="EMBL" id="STX45412.1"/>
    </source>
</evidence>
<reference evidence="1 3" key="1">
    <citation type="submission" date="2015-11" db="EMBL/GenBank/DDBJ databases">
        <title>Genomic analysis of 38 Legionella species identifies large and diverse effector repertoires.</title>
        <authorList>
            <person name="Burstein D."/>
            <person name="Amaro F."/>
            <person name="Zusman T."/>
            <person name="Lifshitz Z."/>
            <person name="Cohen O."/>
            <person name="Gilbert J.A."/>
            <person name="Pupko T."/>
            <person name="Shuman H.A."/>
            <person name="Segal G."/>
        </authorList>
    </citation>
    <scope>NUCLEOTIDE SEQUENCE [LARGE SCALE GENOMIC DNA]</scope>
    <source>
        <strain evidence="1 3">Lyon 8420412</strain>
    </source>
</reference>
<protein>
    <submittedName>
        <fullName evidence="2">Uncharacterized protein</fullName>
    </submittedName>
</protein>